<reference evidence="3 4" key="1">
    <citation type="submission" date="2017-05" db="EMBL/GenBank/DDBJ databases">
        <authorList>
            <person name="Varghese N."/>
            <person name="Submissions S."/>
        </authorList>
    </citation>
    <scope>NUCLEOTIDE SEQUENCE [LARGE SCALE GENOMIC DNA]</scope>
    <source>
        <strain evidence="3 4">DSM 27040</strain>
    </source>
</reference>
<dbReference type="SUPFAM" id="SSF51230">
    <property type="entry name" value="Single hybrid motif"/>
    <property type="match status" value="1"/>
</dbReference>
<name>A0A521ELS5_SACCC</name>
<evidence type="ECO:0000259" key="2">
    <source>
        <dbReference type="PROSITE" id="PS50968"/>
    </source>
</evidence>
<dbReference type="PANTHER" id="PTHR45266:SF3">
    <property type="entry name" value="OXALOACETATE DECARBOXYLASE ALPHA CHAIN"/>
    <property type="match status" value="1"/>
</dbReference>
<dbReference type="PROSITE" id="PS50968">
    <property type="entry name" value="BIOTINYL_LIPOYL"/>
    <property type="match status" value="1"/>
</dbReference>
<dbReference type="Pfam" id="PF00364">
    <property type="entry name" value="Biotin_lipoyl"/>
    <property type="match status" value="1"/>
</dbReference>
<sequence>MSKKDELVGFQVLSMIYKTKTTKKYLNRKPWQAPDFCEIKSYIPGTIVKINVKVGDKVKEGESLLVLEAMKMLNQIAMPFDGKIKEICVSEGDKVPKNHLMIVIEE</sequence>
<dbReference type="CDD" id="cd06850">
    <property type="entry name" value="biotinyl_domain"/>
    <property type="match status" value="1"/>
</dbReference>
<dbReference type="Gene3D" id="2.40.50.100">
    <property type="match status" value="1"/>
</dbReference>
<evidence type="ECO:0000313" key="3">
    <source>
        <dbReference type="EMBL" id="SMO84869.1"/>
    </source>
</evidence>
<dbReference type="RefSeq" id="WP_142534318.1">
    <property type="nucleotide sequence ID" value="NZ_FXTB01000009.1"/>
</dbReference>
<dbReference type="PANTHER" id="PTHR45266">
    <property type="entry name" value="OXALOACETATE DECARBOXYLASE ALPHA CHAIN"/>
    <property type="match status" value="1"/>
</dbReference>
<keyword evidence="4" id="KW-1185">Reference proteome</keyword>
<evidence type="ECO:0000256" key="1">
    <source>
        <dbReference type="ARBA" id="ARBA00023267"/>
    </source>
</evidence>
<keyword evidence="1" id="KW-0092">Biotin</keyword>
<dbReference type="Proteomes" id="UP000319040">
    <property type="component" value="Unassembled WGS sequence"/>
</dbReference>
<proteinExistence type="predicted"/>
<evidence type="ECO:0000313" key="4">
    <source>
        <dbReference type="Proteomes" id="UP000319040"/>
    </source>
</evidence>
<feature type="domain" description="Lipoyl-binding" evidence="2">
    <location>
        <begin position="30"/>
        <end position="105"/>
    </location>
</feature>
<dbReference type="AlphaFoldDB" id="A0A521ELS5"/>
<dbReference type="InterPro" id="IPR050709">
    <property type="entry name" value="Biotin_Carboxyl_Carrier/Decarb"/>
</dbReference>
<dbReference type="EMBL" id="FXTB01000009">
    <property type="protein sequence ID" value="SMO84869.1"/>
    <property type="molecule type" value="Genomic_DNA"/>
</dbReference>
<dbReference type="FunFam" id="2.40.50.100:FF:000003">
    <property type="entry name" value="Acetyl-CoA carboxylase biotin carboxyl carrier protein"/>
    <property type="match status" value="1"/>
</dbReference>
<accession>A0A521ELS5</accession>
<dbReference type="OrthoDB" id="9812676at2"/>
<gene>
    <name evidence="3" type="ORF">SAMN06265379_109121</name>
</gene>
<organism evidence="3 4">
    <name type="scientific">Saccharicrinis carchari</name>
    <dbReference type="NCBI Taxonomy" id="1168039"/>
    <lineage>
        <taxon>Bacteria</taxon>
        <taxon>Pseudomonadati</taxon>
        <taxon>Bacteroidota</taxon>
        <taxon>Bacteroidia</taxon>
        <taxon>Marinilabiliales</taxon>
        <taxon>Marinilabiliaceae</taxon>
        <taxon>Saccharicrinis</taxon>
    </lineage>
</organism>
<dbReference type="InterPro" id="IPR000089">
    <property type="entry name" value="Biotin_lipoyl"/>
</dbReference>
<dbReference type="InterPro" id="IPR011053">
    <property type="entry name" value="Single_hybrid_motif"/>
</dbReference>
<protein>
    <submittedName>
        <fullName evidence="3">Biotin-requiring enzyme</fullName>
    </submittedName>
</protein>